<dbReference type="Proteomes" id="UP000250572">
    <property type="component" value="Unassembled WGS sequence"/>
</dbReference>
<evidence type="ECO:0000256" key="1">
    <source>
        <dbReference type="ARBA" id="ARBA00005224"/>
    </source>
</evidence>
<dbReference type="FunFam" id="3.40.50.720:FF:000357">
    <property type="entry name" value="Methionine adenosyltransferase 2 subunit beta"/>
    <property type="match status" value="1"/>
</dbReference>
<comment type="function">
    <text evidence="6">Regulatory subunit of S-adenosylmethionine synthetase 2, an enzyme that catalyzes the formation of S-adenosylmethionine from methionine and ATP. Regulates MAT2A catalytic activity by changing its kinetic properties, increasing its affinity for L-methionine. Can bind NADP (in vitro).</text>
</comment>
<accession>A0A315VQN2</accession>
<evidence type="ECO:0000256" key="5">
    <source>
        <dbReference type="ARBA" id="ARBA00029977"/>
    </source>
</evidence>
<evidence type="ECO:0000259" key="10">
    <source>
        <dbReference type="Pfam" id="PF04321"/>
    </source>
</evidence>
<evidence type="ECO:0000256" key="4">
    <source>
        <dbReference type="ARBA" id="ARBA00022563"/>
    </source>
</evidence>
<dbReference type="UniPathway" id="UPA00315">
    <property type="reaction ID" value="UER00080"/>
</dbReference>
<dbReference type="EMBL" id="NHOQ01001398">
    <property type="protein sequence ID" value="PWA24651.1"/>
    <property type="molecule type" value="Genomic_DNA"/>
</dbReference>
<feature type="region of interest" description="Disordered" evidence="9">
    <location>
        <begin position="1"/>
        <end position="56"/>
    </location>
</feature>
<dbReference type="GO" id="GO:0048270">
    <property type="term" value="F:methionine adenosyltransferase regulator activity"/>
    <property type="evidence" value="ECO:0007669"/>
    <property type="project" value="TreeGrafter"/>
</dbReference>
<dbReference type="GO" id="GO:0006730">
    <property type="term" value="P:one-carbon metabolic process"/>
    <property type="evidence" value="ECO:0007669"/>
    <property type="project" value="UniProtKB-KW"/>
</dbReference>
<dbReference type="CDD" id="cd05254">
    <property type="entry name" value="dTDP_HR_like_SDR_e"/>
    <property type="match status" value="1"/>
</dbReference>
<feature type="compositionally biased region" description="Basic and acidic residues" evidence="9">
    <location>
        <begin position="36"/>
        <end position="49"/>
    </location>
</feature>
<keyword evidence="4 8" id="KW-0554">One-carbon metabolism</keyword>
<feature type="domain" description="RmlD-like substrate binding" evidence="10">
    <location>
        <begin position="281"/>
        <end position="575"/>
    </location>
</feature>
<feature type="compositionally biased region" description="Polar residues" evidence="9">
    <location>
        <begin position="1"/>
        <end position="25"/>
    </location>
</feature>
<dbReference type="InterPro" id="IPR036291">
    <property type="entry name" value="NAD(P)-bd_dom_sf"/>
</dbReference>
<evidence type="ECO:0000256" key="2">
    <source>
        <dbReference type="ARBA" id="ARBA00008656"/>
    </source>
</evidence>
<evidence type="ECO:0000256" key="7">
    <source>
        <dbReference type="ARBA" id="ARBA00046786"/>
    </source>
</evidence>
<evidence type="ECO:0000313" key="11">
    <source>
        <dbReference type="EMBL" id="PWA24651.1"/>
    </source>
</evidence>
<comment type="pathway">
    <text evidence="1 8">Amino-acid biosynthesis; S-adenosyl-L-methionine biosynthesis; S-adenosyl-L-methionine from L-methionine: step 1/1.</text>
</comment>
<dbReference type="GO" id="GO:0048269">
    <property type="term" value="C:methionine adenosyltransferase complex"/>
    <property type="evidence" value="ECO:0007669"/>
    <property type="project" value="TreeGrafter"/>
</dbReference>
<organism evidence="11 12">
    <name type="scientific">Gambusia affinis</name>
    <name type="common">Western mosquitofish</name>
    <name type="synonym">Heterandria affinis</name>
    <dbReference type="NCBI Taxonomy" id="33528"/>
    <lineage>
        <taxon>Eukaryota</taxon>
        <taxon>Metazoa</taxon>
        <taxon>Chordata</taxon>
        <taxon>Craniata</taxon>
        <taxon>Vertebrata</taxon>
        <taxon>Euteleostomi</taxon>
        <taxon>Actinopterygii</taxon>
        <taxon>Neopterygii</taxon>
        <taxon>Teleostei</taxon>
        <taxon>Neoteleostei</taxon>
        <taxon>Acanthomorphata</taxon>
        <taxon>Ovalentaria</taxon>
        <taxon>Atherinomorphae</taxon>
        <taxon>Cyprinodontiformes</taxon>
        <taxon>Poeciliidae</taxon>
        <taxon>Poeciliinae</taxon>
        <taxon>Gambusia</taxon>
    </lineage>
</organism>
<dbReference type="AlphaFoldDB" id="A0A315VQN2"/>
<comment type="similarity">
    <text evidence="2 8">Belongs to the dTDP-4-dehydrorhamnose reductase family. MAT2B subfamily.</text>
</comment>
<dbReference type="Gene3D" id="3.40.50.720">
    <property type="entry name" value="NAD(P)-binding Rossmann-like Domain"/>
    <property type="match status" value="1"/>
</dbReference>
<proteinExistence type="inferred from homology"/>
<evidence type="ECO:0000256" key="6">
    <source>
        <dbReference type="ARBA" id="ARBA00045998"/>
    </source>
</evidence>
<evidence type="ECO:0000313" key="12">
    <source>
        <dbReference type="Proteomes" id="UP000250572"/>
    </source>
</evidence>
<dbReference type="STRING" id="33528.ENSGAFP00000032696"/>
<gene>
    <name evidence="11" type="ORF">CCH79_00016139</name>
</gene>
<keyword evidence="12" id="KW-1185">Reference proteome</keyword>
<dbReference type="SUPFAM" id="SSF51735">
    <property type="entry name" value="NAD(P)-binding Rossmann-fold domains"/>
    <property type="match status" value="1"/>
</dbReference>
<sequence length="587" mass="64720">MEMETPSKTCSIKPAVTSTKQQLCRSGSNSSSSDWRITEGEKCRDRSSSDHTLLSSSSSSSLLKMSRYSTSLSPVQELVNMAEGSEGWSCDEAADQPQRSHLARPSPVCQQHTLSLVHIGVVSSSNPAGDIDWSSWVVLVLRFRDGLRQMPGFQFSALQVSSQPAPVEIRKSALGSESCAMDSDHSSTGGAVVISVYDEVAQQDLRQRSVTETRTGTYQWTDMSSACAEQRLVFSPGLVQLVQVPFTCKKTAGGLGAWLRVCRWEQVVELVQDEVLPQGPRVLVTGATGLLGRAVCKEFQNHGWTVSGTGLRRARPRFLRCDLTDEDAVRRLLQETKPDVLVHCAAERRPDVMERNADAAVSLNVNASSTVSRETAACGALLIYISTDYVFDGRNPPYGEDDCPNPLNLYGRSKLEGEREALRHCPGAVILRVPVLFGEVESVTESAVTSLWQQVQEATEERRALDHCLQRFPTDARDVGAVCRKLAERARQDPSIRGIFHFSGKEQMTKYEMAVAMAQAFNLPSNHLVPLTEQPAGSTPRPVNSQLNCSRLEQLSLSVEPRAFSVAISECLWPFTADKRWRQTVFH</sequence>
<evidence type="ECO:0000256" key="9">
    <source>
        <dbReference type="SAM" id="MobiDB-lite"/>
    </source>
</evidence>
<dbReference type="GO" id="GO:0006556">
    <property type="term" value="P:S-adenosylmethionine biosynthetic process"/>
    <property type="evidence" value="ECO:0007669"/>
    <property type="project" value="UniProtKB-UniPathway"/>
</dbReference>
<name>A0A315VQN2_GAMAF</name>
<evidence type="ECO:0000256" key="8">
    <source>
        <dbReference type="RuleBase" id="RU364081"/>
    </source>
</evidence>
<comment type="subunit">
    <text evidence="7 8">Heterotrimer; composed of a catalytic MAT2A homodimer that binds one regulatory MAT2B chain. Heterohexamer; composed of a central, catalytic MAT2A homotetramer flanked on either side by a regulatory MAT2B chain. NADP binding increases the affinity for MAT2A.</text>
</comment>
<comment type="caution">
    <text evidence="11">The sequence shown here is derived from an EMBL/GenBank/DDBJ whole genome shotgun (WGS) entry which is preliminary data.</text>
</comment>
<dbReference type="PANTHER" id="PTHR10491:SF4">
    <property type="entry name" value="METHIONINE ADENOSYLTRANSFERASE 2 SUBUNIT BETA"/>
    <property type="match status" value="1"/>
</dbReference>
<protein>
    <recommendedName>
        <fullName evidence="3 8">Methionine adenosyltransferase 2 subunit beta</fullName>
    </recommendedName>
    <alternativeName>
        <fullName evidence="5 8">Methionine adenosyltransferase II beta</fullName>
    </alternativeName>
</protein>
<dbReference type="InterPro" id="IPR029903">
    <property type="entry name" value="RmlD-like-bd"/>
</dbReference>
<evidence type="ECO:0000256" key="3">
    <source>
        <dbReference type="ARBA" id="ARBA00021596"/>
    </source>
</evidence>
<dbReference type="InterPro" id="IPR005913">
    <property type="entry name" value="dTDP_dehydrorham_reduct"/>
</dbReference>
<dbReference type="Pfam" id="PF04321">
    <property type="entry name" value="RmlD_sub_bind"/>
    <property type="match status" value="1"/>
</dbReference>
<dbReference type="PANTHER" id="PTHR10491">
    <property type="entry name" value="DTDP-4-DEHYDRORHAMNOSE REDUCTASE"/>
    <property type="match status" value="1"/>
</dbReference>
<reference evidence="11 12" key="1">
    <citation type="journal article" date="2018" name="G3 (Bethesda)">
        <title>A High-Quality Reference Genome for the Invasive Mosquitofish Gambusia affinis Using a Chicago Library.</title>
        <authorList>
            <person name="Hoffberg S.L."/>
            <person name="Troendle N.J."/>
            <person name="Glenn T.C."/>
            <person name="Mahmud O."/>
            <person name="Louha S."/>
            <person name="Chalopin D."/>
            <person name="Bennetzen J.L."/>
            <person name="Mauricio R."/>
        </authorList>
    </citation>
    <scope>NUCLEOTIDE SEQUENCE [LARGE SCALE GENOMIC DNA]</scope>
    <source>
        <strain evidence="11">NE01/NJP1002.9</strain>
        <tissue evidence="11">Muscle</tissue>
    </source>
</reference>